<protein>
    <submittedName>
        <fullName evidence="9">SusC/RagA family TonB-linked outer membrane protein</fullName>
    </submittedName>
</protein>
<comment type="similarity">
    <text evidence="7">Belongs to the TonB-dependent receptor family.</text>
</comment>
<dbReference type="InterPro" id="IPR008969">
    <property type="entry name" value="CarboxyPept-like_regulatory"/>
</dbReference>
<accession>A0ABX7H3R7</accession>
<dbReference type="Proteomes" id="UP000654720">
    <property type="component" value="Chromosome"/>
</dbReference>
<gene>
    <name evidence="9" type="ORF">I6J59_16780</name>
</gene>
<dbReference type="RefSeq" id="WP_084569179.1">
    <property type="nucleotide sequence ID" value="NZ_CP069450.1"/>
</dbReference>
<dbReference type="InterPro" id="IPR012910">
    <property type="entry name" value="Plug_dom"/>
</dbReference>
<evidence type="ECO:0000256" key="1">
    <source>
        <dbReference type="ARBA" id="ARBA00004571"/>
    </source>
</evidence>
<keyword evidence="3 7" id="KW-1134">Transmembrane beta strand</keyword>
<evidence type="ECO:0000313" key="9">
    <source>
        <dbReference type="EMBL" id="QRO49541.1"/>
    </source>
</evidence>
<dbReference type="InterPro" id="IPR039426">
    <property type="entry name" value="TonB-dep_rcpt-like"/>
</dbReference>
<dbReference type="InterPro" id="IPR023997">
    <property type="entry name" value="TonB-dep_OMP_SusC/RagA_CS"/>
</dbReference>
<dbReference type="Pfam" id="PF07715">
    <property type="entry name" value="Plug"/>
    <property type="match status" value="1"/>
</dbReference>
<keyword evidence="2 7" id="KW-0813">Transport</keyword>
<name>A0ABX7H3R7_9BACT</name>
<evidence type="ECO:0000256" key="3">
    <source>
        <dbReference type="ARBA" id="ARBA00022452"/>
    </source>
</evidence>
<evidence type="ECO:0000313" key="10">
    <source>
        <dbReference type="Proteomes" id="UP000654720"/>
    </source>
</evidence>
<dbReference type="GeneID" id="93097765"/>
<evidence type="ECO:0000256" key="2">
    <source>
        <dbReference type="ARBA" id="ARBA00022448"/>
    </source>
</evidence>
<dbReference type="SUPFAM" id="SSF56935">
    <property type="entry name" value="Porins"/>
    <property type="match status" value="1"/>
</dbReference>
<proteinExistence type="inferred from homology"/>
<dbReference type="NCBIfam" id="TIGR04057">
    <property type="entry name" value="SusC_RagA_signa"/>
    <property type="match status" value="1"/>
</dbReference>
<dbReference type="Pfam" id="PF13715">
    <property type="entry name" value="CarbopepD_reg_2"/>
    <property type="match status" value="1"/>
</dbReference>
<keyword evidence="6 7" id="KW-0998">Cell outer membrane</keyword>
<sequence length="1163" mass="131689">MKKKRGVCMNSTFRKLFNLFRVMKIVILFMLIGLTHLSAEVRSQNASVSLRLKDATVEQVILEVEKQLKQDFFFSKKEVDVTKKISVNLNQATLDELVQVIFGEGFGYRLVDNLIVITPKTVVAKEEEKTVLMKGQVVDKGGDPLPGVTVLVEGTTVGCATDIDGKFSLPLPKELKDVVVVFRFVGMVTQKVKLADIKDKEILAGKKDLKVVMEEQTEKMDEVVVTGIFTRKKEGFTGSATQVSGEELKRMTSGNVLKALQMLDPGFKMNTSNLTGSNPNAIPDFQMRGQASMGNYQSDDVVVLRGDVNTRPNQPLFVLDGVIGVDATTIMDLDPEQVESITLLKDAAATVIYGSEAANGVVVVETKAPAPGKLRFTYNGNYELQWPDLSVYDLMNAEEKLRIEEMAGYYSYKDDLGLMNYYNNLRQEVLRGVNTYWLAEPVQTSFSHRHGLTVEGGDRTLRYKIYLGAKWAPGVMKESDLNTKTGKIDLNYRANKILINNSLSVDYSDGARTSPYGSFQEYARVNPYYRKTDSHGNIRQLLDDNRTGDGFGDVVAYYGTPTLNPLWNKQFESKDESRDFELREALKVEYLPIDNLRLSLDFTLTRKDGTVEIFKSAQHNDFYQESDPAKKGSYDWTKKEGTSYRLSLSGAYNKAFGDHLLAAYARYSINENSTKTTTFSMMGFPNDKLSEVHMGTEFEDTEGSENVARALAFMMTLNYSYKQRYALDYSMSVNASSEFGKNNRYAPFWSVGLRWNADRETFIKNLGIFEELILRGTYGITGSQGFTPYQSLQMYTYKNLMKTYKSSDVVGTEIYGLGNPDLKWQQTRNYNVSLDFSVLRNIVSARFEYYEKYTKNTLLDYSMAPSVGFSTMKENLGEISNKGYEVTLRLMPYSNPAKQAYWNIILNGARNKSKIEKISNALKVMNEKQMAEADKEDDLLNNPGMALEDKRKKHPLPRYENGYSQTTIWAVRSMGIDPQTGREVFLTRDGQLTNLYSSSDQVPVGDTEPKFQGAVSTTFTYKGFSLTLAGQYRWGGQVFNQTLIDKVENANLRQNADRIALYSRWQKPGDQVLFKAIDGDIYKEDTKESSRFVMDDNEFAFTTINLSYRMEASRYDWLKRVGISSATIGFYMEDICRFSTVKMERGIEYPFSRQASMSLSVTF</sequence>
<evidence type="ECO:0000259" key="8">
    <source>
        <dbReference type="Pfam" id="PF07715"/>
    </source>
</evidence>
<dbReference type="InterPro" id="IPR037066">
    <property type="entry name" value="Plug_dom_sf"/>
</dbReference>
<keyword evidence="10" id="KW-1185">Reference proteome</keyword>
<organism evidence="9 10">
    <name type="scientific">Butyricimonas virosa</name>
    <dbReference type="NCBI Taxonomy" id="544645"/>
    <lineage>
        <taxon>Bacteria</taxon>
        <taxon>Pseudomonadati</taxon>
        <taxon>Bacteroidota</taxon>
        <taxon>Bacteroidia</taxon>
        <taxon>Bacteroidales</taxon>
        <taxon>Odoribacteraceae</taxon>
        <taxon>Butyricimonas</taxon>
    </lineage>
</organism>
<dbReference type="PROSITE" id="PS52016">
    <property type="entry name" value="TONB_DEPENDENT_REC_3"/>
    <property type="match status" value="1"/>
</dbReference>
<dbReference type="InterPro" id="IPR023996">
    <property type="entry name" value="TonB-dep_OMP_SusC/RagA"/>
</dbReference>
<evidence type="ECO:0000256" key="6">
    <source>
        <dbReference type="ARBA" id="ARBA00023237"/>
    </source>
</evidence>
<dbReference type="Gene3D" id="2.40.170.20">
    <property type="entry name" value="TonB-dependent receptor, beta-barrel domain"/>
    <property type="match status" value="1"/>
</dbReference>
<dbReference type="Gene3D" id="2.60.40.1120">
    <property type="entry name" value="Carboxypeptidase-like, regulatory domain"/>
    <property type="match status" value="1"/>
</dbReference>
<keyword evidence="5 7" id="KW-0472">Membrane</keyword>
<evidence type="ECO:0000256" key="7">
    <source>
        <dbReference type="PROSITE-ProRule" id="PRU01360"/>
    </source>
</evidence>
<dbReference type="InterPro" id="IPR036942">
    <property type="entry name" value="Beta-barrel_TonB_sf"/>
</dbReference>
<dbReference type="Gene3D" id="2.170.130.10">
    <property type="entry name" value="TonB-dependent receptor, plug domain"/>
    <property type="match status" value="1"/>
</dbReference>
<dbReference type="SUPFAM" id="SSF49464">
    <property type="entry name" value="Carboxypeptidase regulatory domain-like"/>
    <property type="match status" value="1"/>
</dbReference>
<evidence type="ECO:0000256" key="4">
    <source>
        <dbReference type="ARBA" id="ARBA00022692"/>
    </source>
</evidence>
<comment type="subcellular location">
    <subcellularLocation>
        <location evidence="1 7">Cell outer membrane</location>
        <topology evidence="1 7">Multi-pass membrane protein</topology>
    </subcellularLocation>
</comment>
<keyword evidence="4 7" id="KW-0812">Transmembrane</keyword>
<dbReference type="NCBIfam" id="TIGR04056">
    <property type="entry name" value="OMP_RagA_SusC"/>
    <property type="match status" value="1"/>
</dbReference>
<feature type="domain" description="TonB-dependent receptor plug" evidence="8">
    <location>
        <begin position="235"/>
        <end position="361"/>
    </location>
</feature>
<evidence type="ECO:0000256" key="5">
    <source>
        <dbReference type="ARBA" id="ARBA00023136"/>
    </source>
</evidence>
<reference evidence="9 10" key="1">
    <citation type="submission" date="2021-02" db="EMBL/GenBank/DDBJ databases">
        <title>FDA dAtabase for Regulatory Grade micrObial Sequences (FDA-ARGOS): Supporting development and validation of Infectious Disease Dx tests.</title>
        <authorList>
            <person name="Carlson P."/>
            <person name="Fischbach M."/>
            <person name="Hastie J."/>
            <person name="Bilen M."/>
            <person name="Cheng A."/>
            <person name="Tallon L."/>
            <person name="Sadzewicz L."/>
            <person name="Zhao X."/>
            <person name="Boylan J."/>
            <person name="Ott S."/>
            <person name="Bowen H."/>
            <person name="Vavikolanu K."/>
            <person name="Mehta A."/>
            <person name="Aluvathingal J."/>
            <person name="Nadendla S."/>
            <person name="Yan Y."/>
            <person name="Sichtig H."/>
        </authorList>
    </citation>
    <scope>NUCLEOTIDE SEQUENCE [LARGE SCALE GENOMIC DNA]</scope>
    <source>
        <strain evidence="9 10">FDAARGOS_1229</strain>
    </source>
</reference>
<dbReference type="EMBL" id="CP069450">
    <property type="protein sequence ID" value="QRO49541.1"/>
    <property type="molecule type" value="Genomic_DNA"/>
</dbReference>